<dbReference type="Proteomes" id="UP000750522">
    <property type="component" value="Unassembled WGS sequence"/>
</dbReference>
<evidence type="ECO:0000313" key="3">
    <source>
        <dbReference type="EMBL" id="KAF5095547.1"/>
    </source>
</evidence>
<evidence type="ECO:0000313" key="4">
    <source>
        <dbReference type="Proteomes" id="UP000750522"/>
    </source>
</evidence>
<keyword evidence="2" id="KW-0812">Transmembrane</keyword>
<feature type="region of interest" description="Disordered" evidence="1">
    <location>
        <begin position="1"/>
        <end position="22"/>
    </location>
</feature>
<organism evidence="3 4">
    <name type="scientific">Geotrichum candidum</name>
    <name type="common">Oospora lactis</name>
    <name type="synonym">Dipodascus geotrichum</name>
    <dbReference type="NCBI Taxonomy" id="1173061"/>
    <lineage>
        <taxon>Eukaryota</taxon>
        <taxon>Fungi</taxon>
        <taxon>Dikarya</taxon>
        <taxon>Ascomycota</taxon>
        <taxon>Saccharomycotina</taxon>
        <taxon>Dipodascomycetes</taxon>
        <taxon>Dipodascales</taxon>
        <taxon>Dipodascaceae</taxon>
        <taxon>Geotrichum</taxon>
    </lineage>
</organism>
<feature type="transmembrane region" description="Helical" evidence="2">
    <location>
        <begin position="32"/>
        <end position="50"/>
    </location>
</feature>
<reference evidence="3" key="2">
    <citation type="submission" date="2020-01" db="EMBL/GenBank/DDBJ databases">
        <authorList>
            <person name="Perkins V."/>
            <person name="Lessard M.-H."/>
            <person name="Dugat-Bony E."/>
            <person name="Frenette M."/>
            <person name="Labrie S."/>
        </authorList>
    </citation>
    <scope>NUCLEOTIDE SEQUENCE</scope>
    <source>
        <strain evidence="3">LMA-70</strain>
    </source>
</reference>
<accession>A0A9P5G0Q1</accession>
<evidence type="ECO:0000256" key="2">
    <source>
        <dbReference type="SAM" id="Phobius"/>
    </source>
</evidence>
<protein>
    <submittedName>
        <fullName evidence="3">Uncharacterized protein</fullName>
    </submittedName>
</protein>
<gene>
    <name evidence="3" type="ORF">DV451_004625</name>
</gene>
<dbReference type="EMBL" id="QQZK01000143">
    <property type="protein sequence ID" value="KAF5095547.1"/>
    <property type="molecule type" value="Genomic_DNA"/>
</dbReference>
<reference evidence="3" key="1">
    <citation type="journal article" date="2020" name="Front. Microbiol.">
        <title>Phenotypic and Genetic Characterization of the Cheese Ripening Yeast Geotrichum candidum.</title>
        <authorList>
            <person name="Perkins V."/>
            <person name="Vignola S."/>
            <person name="Lessard M.H."/>
            <person name="Plante P.L."/>
            <person name="Corbeil J."/>
            <person name="Dugat-Bony E."/>
            <person name="Frenette M."/>
            <person name="Labrie S."/>
        </authorList>
    </citation>
    <scope>NUCLEOTIDE SEQUENCE</scope>
    <source>
        <strain evidence="3">LMA-70</strain>
    </source>
</reference>
<feature type="compositionally biased region" description="Polar residues" evidence="1">
    <location>
        <begin position="12"/>
        <end position="22"/>
    </location>
</feature>
<proteinExistence type="predicted"/>
<name>A0A9P5G0Q1_GEOCN</name>
<evidence type="ECO:0000256" key="1">
    <source>
        <dbReference type="SAM" id="MobiDB-lite"/>
    </source>
</evidence>
<comment type="caution">
    <text evidence="3">The sequence shown here is derived from an EMBL/GenBank/DDBJ whole genome shotgun (WGS) entry which is preliminary data.</text>
</comment>
<keyword evidence="2" id="KW-0472">Membrane</keyword>
<sequence length="79" mass="8849">MFKAFNSRESYDPNTFQPRRSTGFLTTPQKRLLGYIGAFLLIATIIVFAIRGGLGAPEQEEVLTVRKPITRAKPLVNPQ</sequence>
<dbReference type="AlphaFoldDB" id="A0A9P5G0Q1"/>
<keyword evidence="2" id="KW-1133">Transmembrane helix</keyword>